<keyword evidence="7" id="KW-0547">Nucleotide-binding</keyword>
<evidence type="ECO:0000256" key="2">
    <source>
        <dbReference type="ARBA" id="ARBA00023002"/>
    </source>
</evidence>
<dbReference type="InterPro" id="IPR033922">
    <property type="entry name" value="NAD_bind_Glu_DH"/>
</dbReference>
<evidence type="ECO:0000256" key="9">
    <source>
        <dbReference type="RuleBase" id="RU004417"/>
    </source>
</evidence>
<dbReference type="Pfam" id="PF02812">
    <property type="entry name" value="ELFV_dehydrog_N"/>
    <property type="match status" value="1"/>
</dbReference>
<dbReference type="SMART" id="SM00839">
    <property type="entry name" value="ELFV_dehydrog"/>
    <property type="match status" value="1"/>
</dbReference>
<feature type="binding site" evidence="7">
    <location>
        <position position="131"/>
    </location>
    <ligand>
        <name>substrate</name>
    </ligand>
</feature>
<evidence type="ECO:0000313" key="11">
    <source>
        <dbReference type="EMBL" id="CAF4140463.1"/>
    </source>
</evidence>
<evidence type="ECO:0000256" key="7">
    <source>
        <dbReference type="PIRSR" id="PIRSR000185-2"/>
    </source>
</evidence>
<evidence type="ECO:0000256" key="8">
    <source>
        <dbReference type="PIRSR" id="PIRSR000185-3"/>
    </source>
</evidence>
<dbReference type="InterPro" id="IPR033524">
    <property type="entry name" value="Glu/Leu/Phe/Val_DH_AS"/>
</dbReference>
<dbReference type="PANTHER" id="PTHR11606">
    <property type="entry name" value="GLUTAMATE DEHYDROGENASE"/>
    <property type="match status" value="1"/>
</dbReference>
<evidence type="ECO:0000256" key="1">
    <source>
        <dbReference type="ARBA" id="ARBA00006382"/>
    </source>
</evidence>
<keyword evidence="12" id="KW-1185">Reference proteome</keyword>
<dbReference type="SUPFAM" id="SSF51735">
    <property type="entry name" value="NAD(P)-binding Rossmann-fold domains"/>
    <property type="match status" value="1"/>
</dbReference>
<dbReference type="GO" id="GO:0004352">
    <property type="term" value="F:glutamate dehydrogenase (NAD+) activity"/>
    <property type="evidence" value="ECO:0007669"/>
    <property type="project" value="TreeGrafter"/>
</dbReference>
<dbReference type="Gene3D" id="3.40.50.720">
    <property type="entry name" value="NAD(P)-binding Rossmann-like Domain"/>
    <property type="match status" value="1"/>
</dbReference>
<feature type="binding site" evidence="7">
    <location>
        <position position="295"/>
    </location>
    <ligand>
        <name>NAD(+)</name>
        <dbReference type="ChEBI" id="CHEBI:57540"/>
    </ligand>
</feature>
<keyword evidence="2 5" id="KW-0560">Oxidoreductase</keyword>
<comment type="similarity">
    <text evidence="1 5 9">Belongs to the Glu/Leu/Phe/Val dehydrogenases family.</text>
</comment>
<sequence length="430" mass="47573">MSIISRAVCNHTGSLKINATWNPMYRFINNIRSSSTDSTDEQEDPGSGFYTMVEKFYDRAAKLLEDKLVNDMHKSKLSEQQKRIKVRGILTMMKPPNYVLAITFPIRRDNGEWDMIEAWRAQHSLHRTPCKGGIRYSMDVNLDEVKALAALMTFKCACVNVPFGGAKAGVRINPKEWSETELERITRRLTVELAKKGFIGPGIDVPAPDMGTGEREMAWIADTYASTVGWEDLNAYACITGKPILQGGIHGRTSATGRGLYHGVNNFVNEKFYMDKVGLTTGLAGKTFIVQGAGNVGYHSMRYLTRHGAKCIGVLEWDGAIVNPDGIDPIALGEYKFEHGTIVGFPGARVYDKDPKEDLLCEACDILIPAASEQQITSKNARRIRAKIIAEGANGPTTPAADKILLEKNVLVIPDMYVVSIVTLIRNKNK</sequence>
<feature type="domain" description="Glutamate/phenylalanine/leucine/valine/L-tryptophan dehydrogenase C-terminal" evidence="10">
    <location>
        <begin position="249"/>
        <end position="430"/>
    </location>
</feature>
<comment type="catalytic activity">
    <reaction evidence="4">
        <text>L-glutamate + NADP(+) + H2O = 2-oxoglutarate + NH4(+) + NADPH + H(+)</text>
        <dbReference type="Rhea" id="RHEA:11612"/>
        <dbReference type="ChEBI" id="CHEBI:15377"/>
        <dbReference type="ChEBI" id="CHEBI:15378"/>
        <dbReference type="ChEBI" id="CHEBI:16810"/>
        <dbReference type="ChEBI" id="CHEBI:28938"/>
        <dbReference type="ChEBI" id="CHEBI:29985"/>
        <dbReference type="ChEBI" id="CHEBI:57783"/>
        <dbReference type="ChEBI" id="CHEBI:58349"/>
        <dbReference type="EC" id="1.4.1.3"/>
    </reaction>
</comment>
<dbReference type="InterPro" id="IPR036291">
    <property type="entry name" value="NAD(P)-bd_dom_sf"/>
</dbReference>
<dbReference type="InterPro" id="IPR014362">
    <property type="entry name" value="Glu_DH"/>
</dbReference>
<feature type="binding site" evidence="7">
    <location>
        <position position="155"/>
    </location>
    <ligand>
        <name>substrate</name>
    </ligand>
</feature>
<dbReference type="FunFam" id="3.40.50.10860:FF:000007">
    <property type="entry name" value="Glutamate dehydrogenase 1, mitochondrial"/>
    <property type="match status" value="1"/>
</dbReference>
<dbReference type="PANTHER" id="PTHR11606:SF13">
    <property type="entry name" value="GLUTAMATE DEHYDROGENASE 1, MITOCHONDRIAL"/>
    <property type="match status" value="1"/>
</dbReference>
<dbReference type="AlphaFoldDB" id="A0A819XFL1"/>
<dbReference type="Gene3D" id="1.10.287.140">
    <property type="match status" value="1"/>
</dbReference>
<protein>
    <recommendedName>
        <fullName evidence="5">Glutamate dehydrogenase</fullName>
    </recommendedName>
</protein>
<dbReference type="GO" id="GO:0006538">
    <property type="term" value="P:L-glutamate catabolic process"/>
    <property type="evidence" value="ECO:0007669"/>
    <property type="project" value="TreeGrafter"/>
</dbReference>
<organism evidence="11 12">
    <name type="scientific">Rotaria magnacalcarata</name>
    <dbReference type="NCBI Taxonomy" id="392030"/>
    <lineage>
        <taxon>Eukaryota</taxon>
        <taxon>Metazoa</taxon>
        <taxon>Spiralia</taxon>
        <taxon>Gnathifera</taxon>
        <taxon>Rotifera</taxon>
        <taxon>Eurotatoria</taxon>
        <taxon>Bdelloidea</taxon>
        <taxon>Philodinida</taxon>
        <taxon>Philodinidae</taxon>
        <taxon>Rotaria</taxon>
    </lineage>
</organism>
<name>A0A819XFL1_9BILA</name>
<dbReference type="GO" id="GO:0000166">
    <property type="term" value="F:nucleotide binding"/>
    <property type="evidence" value="ECO:0007669"/>
    <property type="project" value="UniProtKB-KW"/>
</dbReference>
<dbReference type="Gene3D" id="3.40.50.10860">
    <property type="entry name" value="Leucine Dehydrogenase, chain A, domain 1"/>
    <property type="match status" value="1"/>
</dbReference>
<dbReference type="InterPro" id="IPR006095">
    <property type="entry name" value="Glu/Leu/Phe/Val/Trp_DH"/>
</dbReference>
<proteinExistence type="inferred from homology"/>
<dbReference type="PIRSF" id="PIRSF000185">
    <property type="entry name" value="Glu_DH"/>
    <property type="match status" value="1"/>
</dbReference>
<dbReference type="PRINTS" id="PR00082">
    <property type="entry name" value="GLFDHDRGNASE"/>
</dbReference>
<feature type="active site" description="Proton donor" evidence="6">
    <location>
        <position position="167"/>
    </location>
</feature>
<dbReference type="InterPro" id="IPR006096">
    <property type="entry name" value="Glu/Leu/Phe/Val/Trp_DH_C"/>
</dbReference>
<evidence type="ECO:0000313" key="12">
    <source>
        <dbReference type="Proteomes" id="UP000663866"/>
    </source>
</evidence>
<accession>A0A819XFL1</accession>
<comment type="caution">
    <text evidence="11">The sequence shown here is derived from an EMBL/GenBank/DDBJ whole genome shotgun (WGS) entry which is preliminary data.</text>
</comment>
<dbReference type="SUPFAM" id="SSF53223">
    <property type="entry name" value="Aminoacid dehydrogenase-like, N-terminal domain"/>
    <property type="match status" value="1"/>
</dbReference>
<feature type="site" description="Important for catalysis" evidence="8">
    <location>
        <position position="209"/>
    </location>
</feature>
<reference evidence="11" key="1">
    <citation type="submission" date="2021-02" db="EMBL/GenBank/DDBJ databases">
        <authorList>
            <person name="Nowell W R."/>
        </authorList>
    </citation>
    <scope>NUCLEOTIDE SEQUENCE</scope>
</reference>
<dbReference type="InterPro" id="IPR006097">
    <property type="entry name" value="Glu/Leu/Phe/Val/Trp_DH_dimer"/>
</dbReference>
<evidence type="ECO:0000256" key="4">
    <source>
        <dbReference type="ARBA" id="ARBA00048577"/>
    </source>
</evidence>
<gene>
    <name evidence="11" type="ORF">OVN521_LOCUS23039</name>
</gene>
<comment type="catalytic activity">
    <reaction evidence="3">
        <text>L-glutamate + NAD(+) + H2O = 2-oxoglutarate + NH4(+) + NADH + H(+)</text>
        <dbReference type="Rhea" id="RHEA:15133"/>
        <dbReference type="ChEBI" id="CHEBI:15377"/>
        <dbReference type="ChEBI" id="CHEBI:15378"/>
        <dbReference type="ChEBI" id="CHEBI:16810"/>
        <dbReference type="ChEBI" id="CHEBI:28938"/>
        <dbReference type="ChEBI" id="CHEBI:29985"/>
        <dbReference type="ChEBI" id="CHEBI:57540"/>
        <dbReference type="ChEBI" id="CHEBI:57945"/>
        <dbReference type="EC" id="1.4.1.3"/>
    </reaction>
</comment>
<evidence type="ECO:0000256" key="6">
    <source>
        <dbReference type="PIRSR" id="PIRSR000185-1"/>
    </source>
</evidence>
<evidence type="ECO:0000256" key="3">
    <source>
        <dbReference type="ARBA" id="ARBA00047867"/>
    </source>
</evidence>
<evidence type="ECO:0000259" key="10">
    <source>
        <dbReference type="SMART" id="SM00839"/>
    </source>
</evidence>
<evidence type="ECO:0000256" key="5">
    <source>
        <dbReference type="PIRNR" id="PIRNR000185"/>
    </source>
</evidence>
<dbReference type="PROSITE" id="PS00074">
    <property type="entry name" value="GLFV_DEHYDROGENASE"/>
    <property type="match status" value="1"/>
</dbReference>
<dbReference type="InterPro" id="IPR046346">
    <property type="entry name" value="Aminoacid_DH-like_N_sf"/>
</dbReference>
<dbReference type="Pfam" id="PF00208">
    <property type="entry name" value="ELFV_dehydrog"/>
    <property type="match status" value="1"/>
</dbReference>
<keyword evidence="7" id="KW-0520">NAD</keyword>
<dbReference type="GO" id="GO:0005739">
    <property type="term" value="C:mitochondrion"/>
    <property type="evidence" value="ECO:0007669"/>
    <property type="project" value="TreeGrafter"/>
</dbReference>
<dbReference type="EMBL" id="CAJOBG010005126">
    <property type="protein sequence ID" value="CAF4140463.1"/>
    <property type="molecule type" value="Genomic_DNA"/>
</dbReference>
<dbReference type="CDD" id="cd01076">
    <property type="entry name" value="NAD_bind_1_Glu_DH"/>
    <property type="match status" value="1"/>
</dbReference>
<feature type="binding site" evidence="7">
    <location>
        <position position="256"/>
    </location>
    <ligand>
        <name>NAD(+)</name>
        <dbReference type="ChEBI" id="CHEBI:57540"/>
    </ligand>
</feature>
<dbReference type="Proteomes" id="UP000663866">
    <property type="component" value="Unassembled WGS sequence"/>
</dbReference>